<reference evidence="1" key="2">
    <citation type="journal article" date="2022" name="New Phytol.">
        <title>Evolutionary transition to the ectomycorrhizal habit in the genomes of a hyperdiverse lineage of mushroom-forming fungi.</title>
        <authorList>
            <person name="Looney B."/>
            <person name="Miyauchi S."/>
            <person name="Morin E."/>
            <person name="Drula E."/>
            <person name="Courty P.E."/>
            <person name="Kohler A."/>
            <person name="Kuo A."/>
            <person name="LaButti K."/>
            <person name="Pangilinan J."/>
            <person name="Lipzen A."/>
            <person name="Riley R."/>
            <person name="Andreopoulos W."/>
            <person name="He G."/>
            <person name="Johnson J."/>
            <person name="Nolan M."/>
            <person name="Tritt A."/>
            <person name="Barry K.W."/>
            <person name="Grigoriev I.V."/>
            <person name="Nagy L.G."/>
            <person name="Hibbett D."/>
            <person name="Henrissat B."/>
            <person name="Matheny P.B."/>
            <person name="Labbe J."/>
            <person name="Martin F.M."/>
        </authorList>
    </citation>
    <scope>NUCLEOTIDE SEQUENCE</scope>
    <source>
        <strain evidence="1">FP105234-sp</strain>
    </source>
</reference>
<keyword evidence="2" id="KW-1185">Reference proteome</keyword>
<protein>
    <submittedName>
        <fullName evidence="1">Uncharacterized protein</fullName>
    </submittedName>
</protein>
<name>A0ACB8S332_9AGAM</name>
<sequence length="511" mass="57651">MATPLIQQAADGAQPLNPNPNPNPARNHIGRMPAEIMNEIICYALAGPLEADHDNRIRSILLVSRLWRDISQGSREFRSHFPVPRPGANREETEEWLRRTHPYPIRIHAPAYVERDTLESDDYAHHPILGPLEVALRIDNLLRVREIQIEGRREDYEDHLRPIPISVVLNHLVNLGDDVSLPLEILRIRSDEYLEDVTFPDPSEYDWPSFPSLRMLDLKGGEVYLGIPMFRSPVLTSVFLEGVTYEGLWSTWEELRLGFDSLSDAVEVLVLDSYILPEMDDAEGFTTDAVPNLQYLRVVDTPYHAAKLLRNVGFSFTADLHFSFTLSRAELLRYKTSTLPADYWERDPFQELIIESSKPKEISWIAKPPSASEQAGTLQLDVQCASGDEGLLPELHGFLLTFSAQLLVAVRTLVIRTPHFPSPALLQGILVHAPQVQEMIVTSAEAVEGWIEAMSGPVGIPLVPRLVIEHTTFHGIAPFLHFAKSLRRSGSHRCQTVSFVECTFEGMTREA</sequence>
<gene>
    <name evidence="1" type="ORF">FA95DRAFT_1555405</name>
</gene>
<proteinExistence type="predicted"/>
<dbReference type="Proteomes" id="UP000814033">
    <property type="component" value="Unassembled WGS sequence"/>
</dbReference>
<accession>A0ACB8S332</accession>
<dbReference type="EMBL" id="MU275859">
    <property type="protein sequence ID" value="KAI0050684.1"/>
    <property type="molecule type" value="Genomic_DNA"/>
</dbReference>
<reference evidence="1" key="1">
    <citation type="submission" date="2021-02" db="EMBL/GenBank/DDBJ databases">
        <authorList>
            <consortium name="DOE Joint Genome Institute"/>
            <person name="Ahrendt S."/>
            <person name="Looney B.P."/>
            <person name="Miyauchi S."/>
            <person name="Morin E."/>
            <person name="Drula E."/>
            <person name="Courty P.E."/>
            <person name="Chicoki N."/>
            <person name="Fauchery L."/>
            <person name="Kohler A."/>
            <person name="Kuo A."/>
            <person name="Labutti K."/>
            <person name="Pangilinan J."/>
            <person name="Lipzen A."/>
            <person name="Riley R."/>
            <person name="Andreopoulos W."/>
            <person name="He G."/>
            <person name="Johnson J."/>
            <person name="Barry K.W."/>
            <person name="Grigoriev I.V."/>
            <person name="Nagy L."/>
            <person name="Hibbett D."/>
            <person name="Henrissat B."/>
            <person name="Matheny P.B."/>
            <person name="Labbe J."/>
            <person name="Martin F."/>
        </authorList>
    </citation>
    <scope>NUCLEOTIDE SEQUENCE</scope>
    <source>
        <strain evidence="1">FP105234-sp</strain>
    </source>
</reference>
<comment type="caution">
    <text evidence="1">The sequence shown here is derived from an EMBL/GenBank/DDBJ whole genome shotgun (WGS) entry which is preliminary data.</text>
</comment>
<organism evidence="1 2">
    <name type="scientific">Auriscalpium vulgare</name>
    <dbReference type="NCBI Taxonomy" id="40419"/>
    <lineage>
        <taxon>Eukaryota</taxon>
        <taxon>Fungi</taxon>
        <taxon>Dikarya</taxon>
        <taxon>Basidiomycota</taxon>
        <taxon>Agaricomycotina</taxon>
        <taxon>Agaricomycetes</taxon>
        <taxon>Russulales</taxon>
        <taxon>Auriscalpiaceae</taxon>
        <taxon>Auriscalpium</taxon>
    </lineage>
</organism>
<evidence type="ECO:0000313" key="2">
    <source>
        <dbReference type="Proteomes" id="UP000814033"/>
    </source>
</evidence>
<evidence type="ECO:0000313" key="1">
    <source>
        <dbReference type="EMBL" id="KAI0050684.1"/>
    </source>
</evidence>